<comment type="caution">
    <text evidence="3">The sequence shown here is derived from an EMBL/GenBank/DDBJ whole genome shotgun (WGS) entry which is preliminary data.</text>
</comment>
<organism evidence="3 4">
    <name type="scientific">Parasponia andersonii</name>
    <name type="common">Sponia andersonii</name>
    <dbReference type="NCBI Taxonomy" id="3476"/>
    <lineage>
        <taxon>Eukaryota</taxon>
        <taxon>Viridiplantae</taxon>
        <taxon>Streptophyta</taxon>
        <taxon>Embryophyta</taxon>
        <taxon>Tracheophyta</taxon>
        <taxon>Spermatophyta</taxon>
        <taxon>Magnoliopsida</taxon>
        <taxon>eudicotyledons</taxon>
        <taxon>Gunneridae</taxon>
        <taxon>Pentapetalae</taxon>
        <taxon>rosids</taxon>
        <taxon>fabids</taxon>
        <taxon>Rosales</taxon>
        <taxon>Cannabaceae</taxon>
        <taxon>Parasponia</taxon>
    </lineage>
</organism>
<evidence type="ECO:0000256" key="2">
    <source>
        <dbReference type="SAM" id="Phobius"/>
    </source>
</evidence>
<evidence type="ECO:0008006" key="5">
    <source>
        <dbReference type="Google" id="ProtNLM"/>
    </source>
</evidence>
<keyword evidence="2" id="KW-0812">Transmembrane</keyword>
<name>A0A2P5BN64_PARAD</name>
<keyword evidence="4" id="KW-1185">Reference proteome</keyword>
<feature type="transmembrane region" description="Helical" evidence="2">
    <location>
        <begin position="60"/>
        <end position="78"/>
    </location>
</feature>
<keyword evidence="2" id="KW-1133">Transmembrane helix</keyword>
<dbReference type="Proteomes" id="UP000237105">
    <property type="component" value="Unassembled WGS sequence"/>
</dbReference>
<feature type="transmembrane region" description="Helical" evidence="2">
    <location>
        <begin position="84"/>
        <end position="102"/>
    </location>
</feature>
<reference evidence="4" key="1">
    <citation type="submission" date="2016-06" db="EMBL/GenBank/DDBJ databases">
        <title>Parallel loss of symbiosis genes in relatives of nitrogen-fixing non-legume Parasponia.</title>
        <authorList>
            <person name="Van Velzen R."/>
            <person name="Holmer R."/>
            <person name="Bu F."/>
            <person name="Rutten L."/>
            <person name="Van Zeijl A."/>
            <person name="Liu W."/>
            <person name="Santuari L."/>
            <person name="Cao Q."/>
            <person name="Sharma T."/>
            <person name="Shen D."/>
            <person name="Roswanjaya Y."/>
            <person name="Wardhani T."/>
            <person name="Kalhor M.S."/>
            <person name="Jansen J."/>
            <person name="Van den Hoogen J."/>
            <person name="Gungor B."/>
            <person name="Hartog M."/>
            <person name="Hontelez J."/>
            <person name="Verver J."/>
            <person name="Yang W.-C."/>
            <person name="Schijlen E."/>
            <person name="Repin R."/>
            <person name="Schilthuizen M."/>
            <person name="Schranz E."/>
            <person name="Heidstra R."/>
            <person name="Miyata K."/>
            <person name="Fedorova E."/>
            <person name="Kohlen W."/>
            <person name="Bisseling T."/>
            <person name="Smit S."/>
            <person name="Geurts R."/>
        </authorList>
    </citation>
    <scope>NUCLEOTIDE SEQUENCE [LARGE SCALE GENOMIC DNA]</scope>
    <source>
        <strain evidence="4">cv. WU1-14</strain>
    </source>
</reference>
<protein>
    <recommendedName>
        <fullName evidence="5">Transmembrane protein</fullName>
    </recommendedName>
</protein>
<dbReference type="AlphaFoldDB" id="A0A2P5BN64"/>
<evidence type="ECO:0000313" key="4">
    <source>
        <dbReference type="Proteomes" id="UP000237105"/>
    </source>
</evidence>
<evidence type="ECO:0000256" key="1">
    <source>
        <dbReference type="SAM" id="MobiDB-lite"/>
    </source>
</evidence>
<sequence>MSPCLKQTRTHFAIQLHDHSPSSASTADATVASKPIGIEQKKKTEDNPPEGPTEGGKRSILATNAIVFALLFLVFNSLDSFKLSLPNSVLFLFAIGAIFYSISAC</sequence>
<keyword evidence="2" id="KW-0472">Membrane</keyword>
<dbReference type="EMBL" id="JXTB01000248">
    <property type="protein sequence ID" value="PON50231.1"/>
    <property type="molecule type" value="Genomic_DNA"/>
</dbReference>
<feature type="region of interest" description="Disordered" evidence="1">
    <location>
        <begin position="35"/>
        <end position="57"/>
    </location>
</feature>
<accession>A0A2P5BN64</accession>
<proteinExistence type="predicted"/>
<gene>
    <name evidence="3" type="ORF">PanWU01x14_224270</name>
</gene>
<evidence type="ECO:0000313" key="3">
    <source>
        <dbReference type="EMBL" id="PON50231.1"/>
    </source>
</evidence>